<feature type="compositionally biased region" description="Polar residues" evidence="2">
    <location>
        <begin position="41"/>
        <end position="57"/>
    </location>
</feature>
<keyword evidence="5" id="KW-1185">Reference proteome</keyword>
<feature type="region of interest" description="Disordered" evidence="2">
    <location>
        <begin position="277"/>
        <end position="323"/>
    </location>
</feature>
<feature type="region of interest" description="Disordered" evidence="2">
    <location>
        <begin position="41"/>
        <end position="61"/>
    </location>
</feature>
<dbReference type="PROSITE" id="PS50119">
    <property type="entry name" value="ZF_BBOX"/>
    <property type="match status" value="1"/>
</dbReference>
<reference evidence="4" key="1">
    <citation type="submission" date="2022-12" db="EMBL/GenBank/DDBJ databases">
        <authorList>
            <person name="Webb A."/>
        </authorList>
    </citation>
    <scope>NUCLEOTIDE SEQUENCE</scope>
    <source>
        <strain evidence="4">Pd1</strain>
    </source>
</reference>
<keyword evidence="1" id="KW-0863">Zinc-finger</keyword>
<gene>
    <name evidence="4" type="ORF">PDE001_LOCUS8509</name>
</gene>
<organism evidence="4 5">
    <name type="scientific">Peronospora destructor</name>
    <dbReference type="NCBI Taxonomy" id="86335"/>
    <lineage>
        <taxon>Eukaryota</taxon>
        <taxon>Sar</taxon>
        <taxon>Stramenopiles</taxon>
        <taxon>Oomycota</taxon>
        <taxon>Peronosporomycetes</taxon>
        <taxon>Peronosporales</taxon>
        <taxon>Peronosporaceae</taxon>
        <taxon>Peronospora</taxon>
    </lineage>
</organism>
<sequence length="438" mass="49426">MQGDEPLSVASTDALLVSPPAQMIEEIFVSDVLATSFKLSAPTSSRASQSTPDTTAKGSFARQKTVLKADDKVKVQTSDTKQKRMWNTANKNKVEEKNKDKMWFDMLPVVLENIKTYNREHVRQLSLPRCIKCARVRDAHKAVIRCTQKDCIVLDRPLCLMCWKSYHESLEARQHCGQNTSACPQCQLDWVVYWCAECDLNFCKKCFEQIHSVSATTSHRKIATEDAPGTCFVTSHWSATFQNMIVDMIASRKQKINSNPGGSTIGAKRTRNIEVIVIDEEEDEEERASQQNGSSTGEENELMRPSDADSQLQQDPSGNTDYQASTNEQSMLLVILFLQESAKTRSEPLASLSQQTGLTYSTSWIQRCQYLSSTLGIAGDLFFNSDDRQRHNRFSDQCYGQRDDAGDTKLHADCCQPNERIVVDKTCHQHTFRKHIPS</sequence>
<keyword evidence="1" id="KW-0862">Zinc</keyword>
<dbReference type="EMBL" id="CANTFM010001813">
    <property type="protein sequence ID" value="CAI5743000.1"/>
    <property type="molecule type" value="Genomic_DNA"/>
</dbReference>
<evidence type="ECO:0000313" key="4">
    <source>
        <dbReference type="EMBL" id="CAI5743000.1"/>
    </source>
</evidence>
<accession>A0AAV0V199</accession>
<comment type="caution">
    <text evidence="4">The sequence shown here is derived from an EMBL/GenBank/DDBJ whole genome shotgun (WGS) entry which is preliminary data.</text>
</comment>
<evidence type="ECO:0000259" key="3">
    <source>
        <dbReference type="PROSITE" id="PS50119"/>
    </source>
</evidence>
<feature type="domain" description="B box-type" evidence="3">
    <location>
        <begin position="178"/>
        <end position="224"/>
    </location>
</feature>
<protein>
    <recommendedName>
        <fullName evidence="3">B box-type domain-containing protein</fullName>
    </recommendedName>
</protein>
<dbReference type="AlphaFoldDB" id="A0AAV0V199"/>
<name>A0AAV0V199_9STRA</name>
<evidence type="ECO:0000256" key="1">
    <source>
        <dbReference type="PROSITE-ProRule" id="PRU00024"/>
    </source>
</evidence>
<evidence type="ECO:0000313" key="5">
    <source>
        <dbReference type="Proteomes" id="UP001162029"/>
    </source>
</evidence>
<dbReference type="InterPro" id="IPR000315">
    <property type="entry name" value="Znf_B-box"/>
</dbReference>
<dbReference type="Proteomes" id="UP001162029">
    <property type="component" value="Unassembled WGS sequence"/>
</dbReference>
<keyword evidence="1" id="KW-0479">Metal-binding</keyword>
<dbReference type="GO" id="GO:0008270">
    <property type="term" value="F:zinc ion binding"/>
    <property type="evidence" value="ECO:0007669"/>
    <property type="project" value="UniProtKB-KW"/>
</dbReference>
<feature type="compositionally biased region" description="Acidic residues" evidence="2">
    <location>
        <begin position="277"/>
        <end position="286"/>
    </location>
</feature>
<evidence type="ECO:0000256" key="2">
    <source>
        <dbReference type="SAM" id="MobiDB-lite"/>
    </source>
</evidence>
<feature type="compositionally biased region" description="Polar residues" evidence="2">
    <location>
        <begin position="308"/>
        <end position="323"/>
    </location>
</feature>
<proteinExistence type="predicted"/>